<organism evidence="1 2">
    <name type="scientific">Mucilaginibacter ginsenosidivorax</name>
    <dbReference type="NCBI Taxonomy" id="862126"/>
    <lineage>
        <taxon>Bacteria</taxon>
        <taxon>Pseudomonadati</taxon>
        <taxon>Bacteroidota</taxon>
        <taxon>Sphingobacteriia</taxon>
        <taxon>Sphingobacteriales</taxon>
        <taxon>Sphingobacteriaceae</taxon>
        <taxon>Mucilaginibacter</taxon>
    </lineage>
</organism>
<name>A0A5B8VZ92_9SPHI</name>
<gene>
    <name evidence="1" type="ORF">FSB76_13595</name>
</gene>
<sequence length="248" mass="28129">MINKPFLCFFIVFTYISGRAFGQTVTDDSTMQKIAIGHVVDAYNTSIGQMSRLYNGPEYEFYDPLIKGNACFLDVNAFKTGSVNYDGIFYANVPMMYDINKDLVVTLLYNGFSKYSLINSRLQSFDLLSHHFVYVAADSTNQASSISSGLYEEIYGGNLQVLVKWTKSIQSISTQTTLETFFTEAKKHYYLKKGNNYYSTGGQGAFLNALKDKKKELQQYIKANKISFKDNPEKAMYLIAAQYDQLSK</sequence>
<evidence type="ECO:0000313" key="1">
    <source>
        <dbReference type="EMBL" id="QEC76927.1"/>
    </source>
</evidence>
<protein>
    <submittedName>
        <fullName evidence="1">Uncharacterized protein</fullName>
    </submittedName>
</protein>
<proteinExistence type="predicted"/>
<dbReference type="AlphaFoldDB" id="A0A5B8VZ92"/>
<dbReference type="EMBL" id="CP042437">
    <property type="protein sequence ID" value="QEC76927.1"/>
    <property type="molecule type" value="Genomic_DNA"/>
</dbReference>
<dbReference type="Proteomes" id="UP000321362">
    <property type="component" value="Chromosome"/>
</dbReference>
<accession>A0A5B8VZ92</accession>
<dbReference type="RefSeq" id="WP_147054164.1">
    <property type="nucleotide sequence ID" value="NZ_CP042437.1"/>
</dbReference>
<dbReference type="OrthoDB" id="655382at2"/>
<dbReference type="KEGG" id="mgk:FSB76_13595"/>
<evidence type="ECO:0000313" key="2">
    <source>
        <dbReference type="Proteomes" id="UP000321362"/>
    </source>
</evidence>
<reference evidence="1 2" key="1">
    <citation type="journal article" date="2013" name="J. Microbiol.">
        <title>Mucilaginibacter ginsenosidivorax sp. nov., with ginsenoside converting activity isolated from sediment.</title>
        <authorList>
            <person name="Kim J.K."/>
            <person name="Choi T.E."/>
            <person name="Liu Q.M."/>
            <person name="Park H.Y."/>
            <person name="Yi T.H."/>
            <person name="Yoon M.H."/>
            <person name="Kim S.C."/>
            <person name="Im W.T."/>
        </authorList>
    </citation>
    <scope>NUCLEOTIDE SEQUENCE [LARGE SCALE GENOMIC DNA]</scope>
    <source>
        <strain evidence="1 2">KHI28</strain>
    </source>
</reference>
<keyword evidence="2" id="KW-1185">Reference proteome</keyword>